<evidence type="ECO:0000313" key="3">
    <source>
        <dbReference type="Proteomes" id="UP000075884"/>
    </source>
</evidence>
<organism evidence="2 3">
    <name type="scientific">Anopheles dirus</name>
    <dbReference type="NCBI Taxonomy" id="7168"/>
    <lineage>
        <taxon>Eukaryota</taxon>
        <taxon>Metazoa</taxon>
        <taxon>Ecdysozoa</taxon>
        <taxon>Arthropoda</taxon>
        <taxon>Hexapoda</taxon>
        <taxon>Insecta</taxon>
        <taxon>Pterygota</taxon>
        <taxon>Neoptera</taxon>
        <taxon>Endopterygota</taxon>
        <taxon>Diptera</taxon>
        <taxon>Nematocera</taxon>
        <taxon>Culicoidea</taxon>
        <taxon>Culicidae</taxon>
        <taxon>Anophelinae</taxon>
        <taxon>Anopheles</taxon>
    </lineage>
</organism>
<dbReference type="InterPro" id="IPR002110">
    <property type="entry name" value="Ankyrin_rpt"/>
</dbReference>
<dbReference type="SMART" id="SM00248">
    <property type="entry name" value="ANK"/>
    <property type="match status" value="6"/>
</dbReference>
<evidence type="ECO:0000256" key="1">
    <source>
        <dbReference type="SAM" id="Phobius"/>
    </source>
</evidence>
<sequence length="793" mass="92470">MSQICQGHEKTGFISGIQDDIPQFNHRIFAEYFAAYWLYENKNCIKKMGFFRSKSFWAPIFIRMRDFFDRLVVKDSNDCDFHMAVLNQSEEEQVLSNDLRSIITEAHNYGKWLLMTEDTKHNVDQFLNKVVHYLINELNLDIYDRNDELDSLTVLEFCVIHNMSELLKRFACQTNEVSKYLTSDSCSILKLAFQHKAYDILIYLINELDISIPQETDAAYLIMVLKFAIELNETSLFETIFHILGLKINIIHPCDTNIDESIKNKYNVNYSIQDKDLFPKECCVSSLKNILLPLPEYNDNDILHEGYVREALLAKAVHEGNLHIISYIVHNTNLTITNRLIVMLMRLMPKGMHVCHHKSIPAFMYLLDRSTDLEEPDKIGRNLLHMTAQNGCFFMLHCLVLKGFDPTLTNKQNDWNVFHYTIFNDDEDLFESKNEKGSVKLLSERERNEANACMEELSNGLQETTLLKRIKNDPPKFTHRIFAEYFAAFWLYDNKNCMKNKSFFRSISYWTPSLRRLRDFFDQVVIRDSTYSNIHMAIHNQSEKRVSEILQRDSTLAYARDAVGRSPLDLAVRSKSLEVVQQVLAKVPSQLIDRADQMLKFSALDYAFLCGSIGSIKLLIERGAKVNVDTLIDQILSPNLKVLLQRANNYGNWLQLYDRKLNADQFFTRVVQYLKEEMKIDNNYRHSDIDSLTVLEFCGKYNMVGIFDKFKSQVYASDQILFTEKNQLLRIAFENDADDVVNYIVKTCTISPTQLTNNHLKSIFNTCVTKEMYLWLMICLLLIVQAMNTIFQK</sequence>
<evidence type="ECO:0000313" key="2">
    <source>
        <dbReference type="EnsemblMetazoa" id="ADIR005614-PA"/>
    </source>
</evidence>
<accession>A0A182NDA0</accession>
<dbReference type="Gene3D" id="1.25.40.20">
    <property type="entry name" value="Ankyrin repeat-containing domain"/>
    <property type="match status" value="2"/>
</dbReference>
<dbReference type="VEuPathDB" id="VectorBase:ADIR005614"/>
<dbReference type="STRING" id="7168.A0A182NDA0"/>
<keyword evidence="1" id="KW-1133">Transmembrane helix</keyword>
<reference evidence="3" key="1">
    <citation type="submission" date="2013-03" db="EMBL/GenBank/DDBJ databases">
        <title>The Genome Sequence of Anopheles dirus WRAIR2.</title>
        <authorList>
            <consortium name="The Broad Institute Genomics Platform"/>
            <person name="Neafsey D.E."/>
            <person name="Walton C."/>
            <person name="Walker B."/>
            <person name="Young S.K."/>
            <person name="Zeng Q."/>
            <person name="Gargeya S."/>
            <person name="Fitzgerald M."/>
            <person name="Haas B."/>
            <person name="Abouelleil A."/>
            <person name="Allen A.W."/>
            <person name="Alvarado L."/>
            <person name="Arachchi H.M."/>
            <person name="Berlin A.M."/>
            <person name="Chapman S.B."/>
            <person name="Gainer-Dewar J."/>
            <person name="Goldberg J."/>
            <person name="Griggs A."/>
            <person name="Gujja S."/>
            <person name="Hansen M."/>
            <person name="Howarth C."/>
            <person name="Imamovic A."/>
            <person name="Ireland A."/>
            <person name="Larimer J."/>
            <person name="McCowan C."/>
            <person name="Murphy C."/>
            <person name="Pearson M."/>
            <person name="Poon T.W."/>
            <person name="Priest M."/>
            <person name="Roberts A."/>
            <person name="Saif S."/>
            <person name="Shea T."/>
            <person name="Sisk P."/>
            <person name="Sykes S."/>
            <person name="Wortman J."/>
            <person name="Nusbaum C."/>
            <person name="Birren B."/>
        </authorList>
    </citation>
    <scope>NUCLEOTIDE SEQUENCE [LARGE SCALE GENOMIC DNA]</scope>
    <source>
        <strain evidence="3">WRAIR2</strain>
    </source>
</reference>
<dbReference type="PANTHER" id="PTHR24121">
    <property type="entry name" value="NO MECHANORECEPTOR POTENTIAL C, ISOFORM D-RELATED"/>
    <property type="match status" value="1"/>
</dbReference>
<dbReference type="InterPro" id="IPR036770">
    <property type="entry name" value="Ankyrin_rpt-contain_sf"/>
</dbReference>
<feature type="transmembrane region" description="Helical" evidence="1">
    <location>
        <begin position="772"/>
        <end position="791"/>
    </location>
</feature>
<proteinExistence type="predicted"/>
<protein>
    <submittedName>
        <fullName evidence="2">Uncharacterized protein</fullName>
    </submittedName>
</protein>
<keyword evidence="1" id="KW-0812">Transmembrane</keyword>
<reference evidence="2" key="2">
    <citation type="submission" date="2020-05" db="UniProtKB">
        <authorList>
            <consortium name="EnsemblMetazoa"/>
        </authorList>
    </citation>
    <scope>IDENTIFICATION</scope>
    <source>
        <strain evidence="2">WRAIR2</strain>
    </source>
</reference>
<dbReference type="AlphaFoldDB" id="A0A182NDA0"/>
<dbReference type="PANTHER" id="PTHR24121:SF21">
    <property type="entry name" value="ANKYRIN REPEAT FAMILY PROTEIN"/>
    <property type="match status" value="1"/>
</dbReference>
<dbReference type="SUPFAM" id="SSF48403">
    <property type="entry name" value="Ankyrin repeat"/>
    <property type="match status" value="2"/>
</dbReference>
<keyword evidence="3" id="KW-1185">Reference proteome</keyword>
<name>A0A182NDA0_9DIPT</name>
<dbReference type="EnsemblMetazoa" id="ADIR005614-RA">
    <property type="protein sequence ID" value="ADIR005614-PA"/>
    <property type="gene ID" value="ADIR005614"/>
</dbReference>
<dbReference type="Proteomes" id="UP000075884">
    <property type="component" value="Unassembled WGS sequence"/>
</dbReference>
<keyword evidence="1" id="KW-0472">Membrane</keyword>